<dbReference type="EMBL" id="JALLPJ020000513">
    <property type="protein sequence ID" value="KAL3789854.1"/>
    <property type="molecule type" value="Genomic_DNA"/>
</dbReference>
<keyword evidence="3" id="KW-1185">Reference proteome</keyword>
<reference evidence="2 3" key="1">
    <citation type="submission" date="2024-10" db="EMBL/GenBank/DDBJ databases">
        <title>Updated reference genomes for cyclostephanoid diatoms.</title>
        <authorList>
            <person name="Roberts W.R."/>
            <person name="Alverson A.J."/>
        </authorList>
    </citation>
    <scope>NUCLEOTIDE SEQUENCE [LARGE SCALE GENOMIC DNA]</scope>
    <source>
        <strain evidence="2 3">AJA010-31</strain>
    </source>
</reference>
<evidence type="ECO:0000313" key="2">
    <source>
        <dbReference type="EMBL" id="KAL3789854.1"/>
    </source>
</evidence>
<evidence type="ECO:0000256" key="1">
    <source>
        <dbReference type="SAM" id="Coils"/>
    </source>
</evidence>
<dbReference type="Proteomes" id="UP001530400">
    <property type="component" value="Unassembled WGS sequence"/>
</dbReference>
<protein>
    <submittedName>
        <fullName evidence="2">Uncharacterized protein</fullName>
    </submittedName>
</protein>
<keyword evidence="1" id="KW-0175">Coiled coil</keyword>
<feature type="coiled-coil region" evidence="1">
    <location>
        <begin position="81"/>
        <end position="108"/>
    </location>
</feature>
<organism evidence="2 3">
    <name type="scientific">Cyclotella atomus</name>
    <dbReference type="NCBI Taxonomy" id="382360"/>
    <lineage>
        <taxon>Eukaryota</taxon>
        <taxon>Sar</taxon>
        <taxon>Stramenopiles</taxon>
        <taxon>Ochrophyta</taxon>
        <taxon>Bacillariophyta</taxon>
        <taxon>Coscinodiscophyceae</taxon>
        <taxon>Thalassiosirophycidae</taxon>
        <taxon>Stephanodiscales</taxon>
        <taxon>Stephanodiscaceae</taxon>
        <taxon>Cyclotella</taxon>
    </lineage>
</organism>
<accession>A0ABD3PQJ6</accession>
<sequence>MSDAIDIHMHELLQVLQNTASLDLLKEGTELRAENQAIKEEVEGIVDKFRTMVSELEEVQHEGRRVREDQHDMIQALETRVREQTVLLQTNQEKIEKLEEVIGDLKAKLKR</sequence>
<proteinExistence type="predicted"/>
<gene>
    <name evidence="2" type="ORF">ACHAWO_011660</name>
</gene>
<comment type="caution">
    <text evidence="2">The sequence shown here is derived from an EMBL/GenBank/DDBJ whole genome shotgun (WGS) entry which is preliminary data.</text>
</comment>
<name>A0ABD3PQJ6_9STRA</name>
<evidence type="ECO:0000313" key="3">
    <source>
        <dbReference type="Proteomes" id="UP001530400"/>
    </source>
</evidence>
<dbReference type="AlphaFoldDB" id="A0ABD3PQJ6"/>